<dbReference type="InterPro" id="IPR029066">
    <property type="entry name" value="PLP-binding_barrel"/>
</dbReference>
<keyword evidence="3" id="KW-1185">Reference proteome</keyword>
<feature type="domain" description="Alanine racemase N-terminal" evidence="1">
    <location>
        <begin position="4"/>
        <end position="83"/>
    </location>
</feature>
<dbReference type="Gene3D" id="3.20.20.10">
    <property type="entry name" value="Alanine racemase"/>
    <property type="match status" value="1"/>
</dbReference>
<dbReference type="Gene3D" id="3.20.20.80">
    <property type="entry name" value="Glycosidases"/>
    <property type="match status" value="1"/>
</dbReference>
<dbReference type="AlphaFoldDB" id="A0A5N6DD18"/>
<evidence type="ECO:0000313" key="3">
    <source>
        <dbReference type="Proteomes" id="UP000326532"/>
    </source>
</evidence>
<accession>A0A5N6DD18</accession>
<protein>
    <recommendedName>
        <fullName evidence="1">Alanine racemase N-terminal domain-containing protein</fullName>
    </recommendedName>
</protein>
<dbReference type="Proteomes" id="UP000326532">
    <property type="component" value="Unassembled WGS sequence"/>
</dbReference>
<proteinExistence type="predicted"/>
<sequence length="286" mass="31369">MNFPVSVFIKVDTGYHRVGLPPAALNKDGLLQKLADAEKQIYAKLLGIYSHSSLSCAGTKPQEAMQHLIKEIDGCKEGLQRHLQFFPEKDLVIGVGATPQALSSQFLLQDGYPGLHAQLPFCFLRGGDRNVISENTKTRLVIPVGGTLLGIPMHLKIGPSFFDLLANFPDAKYVIDILMFHNDLSNSLLFAKAANRLIGASNIYAWEIGDEPDNYRNTGADWNEKQLRNSQTYQAVALSSQTGVTGTPGGDADSWKIYQIKANEPSDLKADLMNHDEVNKGTAIIK</sequence>
<gene>
    <name evidence="2" type="ORF">BDV34DRAFT_228528</name>
</gene>
<organism evidence="2 3">
    <name type="scientific">Aspergillus parasiticus</name>
    <dbReference type="NCBI Taxonomy" id="5067"/>
    <lineage>
        <taxon>Eukaryota</taxon>
        <taxon>Fungi</taxon>
        <taxon>Dikarya</taxon>
        <taxon>Ascomycota</taxon>
        <taxon>Pezizomycotina</taxon>
        <taxon>Eurotiomycetes</taxon>
        <taxon>Eurotiomycetidae</taxon>
        <taxon>Eurotiales</taxon>
        <taxon>Aspergillaceae</taxon>
        <taxon>Aspergillus</taxon>
        <taxon>Aspergillus subgen. Circumdati</taxon>
    </lineage>
</organism>
<name>A0A5N6DD18_ASPPA</name>
<evidence type="ECO:0000259" key="1">
    <source>
        <dbReference type="Pfam" id="PF01168"/>
    </source>
</evidence>
<dbReference type="VEuPathDB" id="FungiDB:BDV34DRAFT_228528"/>
<dbReference type="Pfam" id="PF01168">
    <property type="entry name" value="Ala_racemase_N"/>
    <property type="match status" value="1"/>
</dbReference>
<evidence type="ECO:0000313" key="2">
    <source>
        <dbReference type="EMBL" id="KAB8202203.1"/>
    </source>
</evidence>
<dbReference type="EMBL" id="ML735007">
    <property type="protein sequence ID" value="KAB8202203.1"/>
    <property type="molecule type" value="Genomic_DNA"/>
</dbReference>
<reference evidence="2 3" key="1">
    <citation type="submission" date="2019-04" db="EMBL/GenBank/DDBJ databases">
        <title>Fungal friends and foes A comparative genomics study of 23 Aspergillus species from section Flavi.</title>
        <authorList>
            <consortium name="DOE Joint Genome Institute"/>
            <person name="Kjaerbolling I."/>
            <person name="Vesth T.C."/>
            <person name="Frisvad J.C."/>
            <person name="Nybo J.L."/>
            <person name="Theobald S."/>
            <person name="Kildgaard S."/>
            <person name="Petersen T.I."/>
            <person name="Kuo A."/>
            <person name="Sato A."/>
            <person name="Lyhne E.K."/>
            <person name="Kogle M.E."/>
            <person name="Wiebenga A."/>
            <person name="Kun R.S."/>
            <person name="Lubbers R.J."/>
            <person name="Makela M.R."/>
            <person name="Barry K."/>
            <person name="Chovatia M."/>
            <person name="Clum A."/>
            <person name="Daum C."/>
            <person name="Haridas S."/>
            <person name="He G."/>
            <person name="LaButti K."/>
            <person name="Lipzen A."/>
            <person name="Mondo S."/>
            <person name="Pangilinan J."/>
            <person name="Riley R."/>
            <person name="Salamov A."/>
            <person name="Simmons B.A."/>
            <person name="Magnuson J.K."/>
            <person name="Henrissat B."/>
            <person name="Mortensen U.H."/>
            <person name="Larsen T.O."/>
            <person name="De vries R.P."/>
            <person name="Grigoriev I.V."/>
            <person name="Machida M."/>
            <person name="Baker S.E."/>
            <person name="Andersen M.R."/>
        </authorList>
    </citation>
    <scope>NUCLEOTIDE SEQUENCE [LARGE SCALE GENOMIC DNA]</scope>
    <source>
        <strain evidence="2 3">CBS 117618</strain>
    </source>
</reference>
<dbReference type="InterPro" id="IPR001608">
    <property type="entry name" value="Ala_racemase_N"/>
</dbReference>